<dbReference type="SMART" id="SM01019">
    <property type="entry name" value="B3"/>
    <property type="match status" value="1"/>
</dbReference>
<accession>A0A059DGI9</accession>
<evidence type="ECO:0000256" key="3">
    <source>
        <dbReference type="ARBA" id="ARBA00023125"/>
    </source>
</evidence>
<evidence type="ECO:0000256" key="6">
    <source>
        <dbReference type="SAM" id="MobiDB-lite"/>
    </source>
</evidence>
<dbReference type="InterPro" id="IPR050655">
    <property type="entry name" value="Plant_B3_domain"/>
</dbReference>
<feature type="compositionally biased region" description="Basic and acidic residues" evidence="6">
    <location>
        <begin position="69"/>
        <end position="78"/>
    </location>
</feature>
<keyword evidence="5" id="KW-0539">Nucleus</keyword>
<dbReference type="PROSITE" id="PS50863">
    <property type="entry name" value="B3"/>
    <property type="match status" value="1"/>
</dbReference>
<dbReference type="GO" id="GO:0005634">
    <property type="term" value="C:nucleus"/>
    <property type="evidence" value="ECO:0007669"/>
    <property type="project" value="UniProtKB-SubCell"/>
</dbReference>
<dbReference type="Pfam" id="PF02362">
    <property type="entry name" value="B3"/>
    <property type="match status" value="1"/>
</dbReference>
<dbReference type="FunCoup" id="A0A059DGI9">
    <property type="interactions" value="32"/>
</dbReference>
<evidence type="ECO:0000256" key="5">
    <source>
        <dbReference type="ARBA" id="ARBA00023242"/>
    </source>
</evidence>
<dbReference type="InterPro" id="IPR015300">
    <property type="entry name" value="DNA-bd_pseudobarrel_sf"/>
</dbReference>
<dbReference type="STRING" id="71139.A0A059DGI9"/>
<dbReference type="AlphaFoldDB" id="A0A059DGI9"/>
<comment type="subcellular location">
    <subcellularLocation>
        <location evidence="1">Nucleus</location>
    </subcellularLocation>
</comment>
<evidence type="ECO:0000256" key="2">
    <source>
        <dbReference type="ARBA" id="ARBA00023015"/>
    </source>
</evidence>
<gene>
    <name evidence="8" type="ORF">EUGRSUZ_A01956</name>
</gene>
<dbReference type="CDD" id="cd10017">
    <property type="entry name" value="B3_DNA"/>
    <property type="match status" value="1"/>
</dbReference>
<keyword evidence="2" id="KW-0805">Transcription regulation</keyword>
<dbReference type="Gramene" id="KCW89692">
    <property type="protein sequence ID" value="KCW89692"/>
    <property type="gene ID" value="EUGRSUZ_A01956"/>
</dbReference>
<proteinExistence type="predicted"/>
<keyword evidence="4" id="KW-0804">Transcription</keyword>
<reference evidence="8" key="1">
    <citation type="submission" date="2013-07" db="EMBL/GenBank/DDBJ databases">
        <title>The genome of Eucalyptus grandis.</title>
        <authorList>
            <person name="Schmutz J."/>
            <person name="Hayes R."/>
            <person name="Myburg A."/>
            <person name="Tuskan G."/>
            <person name="Grattapaglia D."/>
            <person name="Rokhsar D.S."/>
        </authorList>
    </citation>
    <scope>NUCLEOTIDE SEQUENCE</scope>
    <source>
        <tissue evidence="8">Leaf extractions</tissue>
    </source>
</reference>
<dbReference type="InterPro" id="IPR003340">
    <property type="entry name" value="B3_DNA-bd"/>
</dbReference>
<dbReference type="PANTHER" id="PTHR31920">
    <property type="entry name" value="B3 DOMAIN-CONTAINING"/>
    <property type="match status" value="1"/>
</dbReference>
<evidence type="ECO:0000256" key="1">
    <source>
        <dbReference type="ARBA" id="ARBA00004123"/>
    </source>
</evidence>
<feature type="domain" description="TF-B3" evidence="7">
    <location>
        <begin position="94"/>
        <end position="192"/>
    </location>
</feature>
<protein>
    <recommendedName>
        <fullName evidence="7">TF-B3 domain-containing protein</fullName>
    </recommendedName>
</protein>
<dbReference type="GO" id="GO:0003677">
    <property type="term" value="F:DNA binding"/>
    <property type="evidence" value="ECO:0007669"/>
    <property type="project" value="UniProtKB-KW"/>
</dbReference>
<keyword evidence="3" id="KW-0238">DNA-binding</keyword>
<dbReference type="InParanoid" id="A0A059DGI9"/>
<evidence type="ECO:0000256" key="4">
    <source>
        <dbReference type="ARBA" id="ARBA00023163"/>
    </source>
</evidence>
<name>A0A059DGI9_EUCGR</name>
<feature type="compositionally biased region" description="Acidic residues" evidence="6">
    <location>
        <begin position="43"/>
        <end position="61"/>
    </location>
</feature>
<dbReference type="EMBL" id="KK198753">
    <property type="protein sequence ID" value="KCW89692.1"/>
    <property type="molecule type" value="Genomic_DNA"/>
</dbReference>
<evidence type="ECO:0000313" key="8">
    <source>
        <dbReference type="EMBL" id="KCW89692.1"/>
    </source>
</evidence>
<sequence length="194" mass="22500">MVFSYQSPGVFRIVLYGHSACEKKRVRPPWEVGEGSEVQEYHSDDDDDEDYNEEEEEEEDEGRSKRSKKEGNVEERKAANEDPIDVKRYIDLKNPYFVTVIQALRSSYLYVPRSVLINYELKLPQAILFHDPTGRTWRGTVKVWTDSRTWITGWEALCRHTNLKKNDWCICELLEENGVAGCIIKVHIIGGNST</sequence>
<feature type="region of interest" description="Disordered" evidence="6">
    <location>
        <begin position="28"/>
        <end position="78"/>
    </location>
</feature>
<dbReference type="Gene3D" id="2.40.330.10">
    <property type="entry name" value="DNA-binding pseudobarrel domain"/>
    <property type="match status" value="1"/>
</dbReference>
<organism evidence="8">
    <name type="scientific">Eucalyptus grandis</name>
    <name type="common">Flooded gum</name>
    <dbReference type="NCBI Taxonomy" id="71139"/>
    <lineage>
        <taxon>Eukaryota</taxon>
        <taxon>Viridiplantae</taxon>
        <taxon>Streptophyta</taxon>
        <taxon>Embryophyta</taxon>
        <taxon>Tracheophyta</taxon>
        <taxon>Spermatophyta</taxon>
        <taxon>Magnoliopsida</taxon>
        <taxon>eudicotyledons</taxon>
        <taxon>Gunneridae</taxon>
        <taxon>Pentapetalae</taxon>
        <taxon>rosids</taxon>
        <taxon>malvids</taxon>
        <taxon>Myrtales</taxon>
        <taxon>Myrtaceae</taxon>
        <taxon>Myrtoideae</taxon>
        <taxon>Eucalypteae</taxon>
        <taxon>Eucalyptus</taxon>
    </lineage>
</organism>
<dbReference type="OMA" id="WCICELL"/>
<dbReference type="SUPFAM" id="SSF101936">
    <property type="entry name" value="DNA-binding pseudobarrel domain"/>
    <property type="match status" value="1"/>
</dbReference>
<evidence type="ECO:0000259" key="7">
    <source>
        <dbReference type="PROSITE" id="PS50863"/>
    </source>
</evidence>
<dbReference type="PANTHER" id="PTHR31920:SF135">
    <property type="entry name" value="B3 DOMAIN-CONTAINING PROTEIN OS03G0621600-RELATED"/>
    <property type="match status" value="1"/>
</dbReference>